<reference evidence="3" key="1">
    <citation type="submission" date="2023-03" db="EMBL/GenBank/DDBJ databases">
        <title>Actinoallomurus iriomotensis NBRC 103681.</title>
        <authorList>
            <person name="Ichikawa N."/>
            <person name="Sato H."/>
            <person name="Tonouchi N."/>
        </authorList>
    </citation>
    <scope>NUCLEOTIDE SEQUENCE</scope>
    <source>
        <strain evidence="3">NBRC 103681</strain>
    </source>
</reference>
<gene>
    <name evidence="3" type="ORF">Airi01_085160</name>
</gene>
<feature type="region of interest" description="Disordered" evidence="1">
    <location>
        <begin position="514"/>
        <end position="542"/>
    </location>
</feature>
<proteinExistence type="predicted"/>
<dbReference type="RefSeq" id="WP_285632948.1">
    <property type="nucleotide sequence ID" value="NZ_BSTJ01000014.1"/>
</dbReference>
<organism evidence="3 4">
    <name type="scientific">Actinoallomurus iriomotensis</name>
    <dbReference type="NCBI Taxonomy" id="478107"/>
    <lineage>
        <taxon>Bacteria</taxon>
        <taxon>Bacillati</taxon>
        <taxon>Actinomycetota</taxon>
        <taxon>Actinomycetes</taxon>
        <taxon>Streptosporangiales</taxon>
        <taxon>Thermomonosporaceae</taxon>
        <taxon>Actinoallomurus</taxon>
    </lineage>
</organism>
<comment type="caution">
    <text evidence="3">The sequence shown here is derived from an EMBL/GenBank/DDBJ whole genome shotgun (WGS) entry which is preliminary data.</text>
</comment>
<dbReference type="Proteomes" id="UP001165135">
    <property type="component" value="Unassembled WGS sequence"/>
</dbReference>
<feature type="compositionally biased region" description="Low complexity" evidence="1">
    <location>
        <begin position="514"/>
        <end position="524"/>
    </location>
</feature>
<dbReference type="EMBL" id="BSTJ01000014">
    <property type="protein sequence ID" value="GLY80249.1"/>
    <property type="molecule type" value="Genomic_DNA"/>
</dbReference>
<evidence type="ECO:0000256" key="1">
    <source>
        <dbReference type="SAM" id="MobiDB-lite"/>
    </source>
</evidence>
<evidence type="ECO:0000313" key="3">
    <source>
        <dbReference type="EMBL" id="GLY80249.1"/>
    </source>
</evidence>
<evidence type="ECO:0000259" key="2">
    <source>
        <dbReference type="Pfam" id="PF13575"/>
    </source>
</evidence>
<dbReference type="AlphaFoldDB" id="A0A9W6RRI1"/>
<feature type="domain" description="Lantibiotic biosynthesis protein dehydration" evidence="2">
    <location>
        <begin position="99"/>
        <end position="463"/>
    </location>
</feature>
<sequence>MSGARGALYAAELQAAETVLETAVAESFPSPPGEPAADRLRAARDALARQLDRTVLPVVCHELTLAREAGALSGRTPVERYEDFWARGRLTPELLADRYPVVAAGLSVIASTGAATIAHAVRRLAADLPELLAAGIEQPNHRPYGPRSVTPVGSDRHAGGGQVVAFVLRSGRRVYYKPVPLAATILLHDFADLLDLPDELRLRRPAVVTRGTYGWQEEARFAPCASAAEVRRYWARCGVLLAVCCLLNFTDGHFENLVACGEHPVLVDTETLLQNYSWRNPSGRLESVVDTGLVQHADPDAPGRGAFSAFQVLGGARQYSLDPVPAGDGTDTMTVGFSRLGHEPPVNLPVLEGRFQPAAGHLQELLTGFRAVFARCRERRAAILADGAFWDRVAAQESRQIIRETAYYTRLLRLAEQPAYATSRDGVAAELARRLETPEGSRYDALVADEVSALLAHDVPYFRHPVSGTALRAHTRTHPAFFRTSALSQVRANIADLGEEFAAAQAAFLTEHLSTPPDDVSLSPDDVRLLGDRLTPTPTGLA</sequence>
<dbReference type="InterPro" id="IPR025410">
    <property type="entry name" value="Lant_dehyd"/>
</dbReference>
<protein>
    <recommendedName>
        <fullName evidence="2">Lantibiotic biosynthesis protein dehydration domain-containing protein</fullName>
    </recommendedName>
</protein>
<evidence type="ECO:0000313" key="4">
    <source>
        <dbReference type="Proteomes" id="UP001165135"/>
    </source>
</evidence>
<name>A0A9W6RRI1_9ACTN</name>
<accession>A0A9W6RRI1</accession>
<dbReference type="Pfam" id="PF13575">
    <property type="entry name" value="DUF4135"/>
    <property type="match status" value="1"/>
</dbReference>